<organism evidence="3 4">
    <name type="scientific">Paralimibaculum aggregatum</name>
    <dbReference type="NCBI Taxonomy" id="3036245"/>
    <lineage>
        <taxon>Bacteria</taxon>
        <taxon>Pseudomonadati</taxon>
        <taxon>Pseudomonadota</taxon>
        <taxon>Alphaproteobacteria</taxon>
        <taxon>Rhodobacterales</taxon>
        <taxon>Paracoccaceae</taxon>
        <taxon>Paralimibaculum</taxon>
    </lineage>
</organism>
<evidence type="ECO:0000259" key="2">
    <source>
        <dbReference type="Pfam" id="PF01266"/>
    </source>
</evidence>
<protein>
    <submittedName>
        <fullName evidence="3">FAD-binding oxidoreductase</fullName>
    </submittedName>
</protein>
<dbReference type="Gene3D" id="3.50.50.60">
    <property type="entry name" value="FAD/NAD(P)-binding domain"/>
    <property type="match status" value="1"/>
</dbReference>
<comment type="caution">
    <text evidence="3">The sequence shown here is derived from an EMBL/GenBank/DDBJ whole genome shotgun (WGS) entry which is preliminary data.</text>
</comment>
<dbReference type="EMBL" id="BSYI01000050">
    <property type="protein sequence ID" value="GMG85063.1"/>
    <property type="molecule type" value="Genomic_DNA"/>
</dbReference>
<keyword evidence="1" id="KW-0560">Oxidoreductase</keyword>
<dbReference type="Proteomes" id="UP001239909">
    <property type="component" value="Unassembled WGS sequence"/>
</dbReference>
<evidence type="ECO:0000313" key="4">
    <source>
        <dbReference type="Proteomes" id="UP001239909"/>
    </source>
</evidence>
<dbReference type="InterPro" id="IPR006076">
    <property type="entry name" value="FAD-dep_OxRdtase"/>
</dbReference>
<reference evidence="3 4" key="1">
    <citation type="submission" date="2023-04" db="EMBL/GenBank/DDBJ databases">
        <title>Marinoamorphus aggregata gen. nov., sp. Nov., isolate from tissue of brittle star Ophioplocus japonicus.</title>
        <authorList>
            <person name="Kawano K."/>
            <person name="Sawayama S."/>
            <person name="Nakagawa S."/>
        </authorList>
    </citation>
    <scope>NUCLEOTIDE SEQUENCE [LARGE SCALE GENOMIC DNA]</scope>
    <source>
        <strain evidence="3 4">NKW23</strain>
    </source>
</reference>
<dbReference type="Gene3D" id="3.30.9.10">
    <property type="entry name" value="D-Amino Acid Oxidase, subunit A, domain 2"/>
    <property type="match status" value="1"/>
</dbReference>
<gene>
    <name evidence="3" type="ORF">LNKW23_42790</name>
</gene>
<proteinExistence type="predicted"/>
<keyword evidence="4" id="KW-1185">Reference proteome</keyword>
<dbReference type="RefSeq" id="WP_285674298.1">
    <property type="nucleotide sequence ID" value="NZ_BSYI01000050.1"/>
</dbReference>
<name>A0ABQ6LSK6_9RHOB</name>
<dbReference type="Pfam" id="PF01266">
    <property type="entry name" value="DAO"/>
    <property type="match status" value="1"/>
</dbReference>
<accession>A0ABQ6LSK6</accession>
<dbReference type="InterPro" id="IPR036188">
    <property type="entry name" value="FAD/NAD-bd_sf"/>
</dbReference>
<dbReference type="PANTHER" id="PTHR13847:SF289">
    <property type="entry name" value="GLYCINE OXIDASE"/>
    <property type="match status" value="1"/>
</dbReference>
<feature type="domain" description="FAD dependent oxidoreductase" evidence="2">
    <location>
        <begin position="4"/>
        <end position="341"/>
    </location>
</feature>
<dbReference type="SUPFAM" id="SSF54373">
    <property type="entry name" value="FAD-linked reductases, C-terminal domain"/>
    <property type="match status" value="1"/>
</dbReference>
<evidence type="ECO:0000313" key="3">
    <source>
        <dbReference type="EMBL" id="GMG85063.1"/>
    </source>
</evidence>
<sequence length="367" mass="36682">MSEVLVIGGGVFGLWCARACLALGLDTVLAERGALGAGASATPVGALAPHEPGPPAAQTALKALQLDGLAALPAEIAALEAETGLATGYVRCGRVRPLADAAARARAAAQAGHAAALWRGLGEVRLHERVPARLAGLVAAAAAPAGIAEDTLTARIDPPRYLAALAAAVRRRGRVLEGWHCRGLEPGAARFDRGRLAARHIVVAAGWESLALAGLAPPRGVKGQAAVLGVRLDPGLPLVGAPGLYIVGHAGGTAVGATSEHDWVSEGPDSALDAVIARARAVSPALAGAPVLRRWAGIRPRAPGPGPIAGALPGAPEILLAAGGYKIGFALAHLVGRALAAAIAGWTPAIRLPEIAHPAAHLGSLPD</sequence>
<dbReference type="PANTHER" id="PTHR13847">
    <property type="entry name" value="SARCOSINE DEHYDROGENASE-RELATED"/>
    <property type="match status" value="1"/>
</dbReference>
<dbReference type="SUPFAM" id="SSF51971">
    <property type="entry name" value="Nucleotide-binding domain"/>
    <property type="match status" value="1"/>
</dbReference>
<evidence type="ECO:0000256" key="1">
    <source>
        <dbReference type="ARBA" id="ARBA00023002"/>
    </source>
</evidence>